<evidence type="ECO:0000313" key="3">
    <source>
        <dbReference type="Proteomes" id="UP001203410"/>
    </source>
</evidence>
<dbReference type="InterPro" id="IPR037523">
    <property type="entry name" value="VOC_core"/>
</dbReference>
<protein>
    <submittedName>
        <fullName evidence="2">VOC family protein</fullName>
    </submittedName>
</protein>
<reference evidence="2 3" key="1">
    <citation type="submission" date="2022-05" db="EMBL/GenBank/DDBJ databases">
        <authorList>
            <person name="Jo J.-H."/>
            <person name="Im W.-T."/>
        </authorList>
    </citation>
    <scope>NUCLEOTIDE SEQUENCE [LARGE SCALE GENOMIC DNA]</scope>
    <source>
        <strain evidence="2 3">NSE70-1</strain>
    </source>
</reference>
<feature type="domain" description="VOC" evidence="1">
    <location>
        <begin position="2"/>
        <end position="110"/>
    </location>
</feature>
<accession>A0ABT0RTX6</accession>
<dbReference type="RefSeq" id="WP_249903717.1">
    <property type="nucleotide sequence ID" value="NZ_JAMGBA010000001.1"/>
</dbReference>
<name>A0ABT0RTX6_9SPHN</name>
<dbReference type="Proteomes" id="UP001203410">
    <property type="component" value="Unassembled WGS sequence"/>
</dbReference>
<dbReference type="PANTHER" id="PTHR33993">
    <property type="entry name" value="GLYOXALASE-RELATED"/>
    <property type="match status" value="1"/>
</dbReference>
<dbReference type="InterPro" id="IPR004360">
    <property type="entry name" value="Glyas_Fos-R_dOase_dom"/>
</dbReference>
<dbReference type="PROSITE" id="PS51819">
    <property type="entry name" value="VOC"/>
    <property type="match status" value="1"/>
</dbReference>
<dbReference type="InterPro" id="IPR029068">
    <property type="entry name" value="Glyas_Bleomycin-R_OHBP_Dase"/>
</dbReference>
<dbReference type="Pfam" id="PF00903">
    <property type="entry name" value="Glyoxalase"/>
    <property type="match status" value="1"/>
</dbReference>
<dbReference type="SUPFAM" id="SSF54593">
    <property type="entry name" value="Glyoxalase/Bleomycin resistance protein/Dihydroxybiphenyl dioxygenase"/>
    <property type="match status" value="1"/>
</dbReference>
<dbReference type="InterPro" id="IPR052164">
    <property type="entry name" value="Anthracycline_SecMetBiosynth"/>
</dbReference>
<dbReference type="EMBL" id="JAMGBA010000001">
    <property type="protein sequence ID" value="MCL6698376.1"/>
    <property type="molecule type" value="Genomic_DNA"/>
</dbReference>
<gene>
    <name evidence="2" type="ORF">LZ496_06220</name>
</gene>
<proteinExistence type="predicted"/>
<dbReference type="Gene3D" id="3.10.180.10">
    <property type="entry name" value="2,3-Dihydroxybiphenyl 1,2-Dioxygenase, domain 1"/>
    <property type="match status" value="1"/>
</dbReference>
<comment type="caution">
    <text evidence="2">The sequence shown here is derived from an EMBL/GenBank/DDBJ whole genome shotgun (WGS) entry which is preliminary data.</text>
</comment>
<sequence length="110" mass="12157">MKLNYAIKFVSDMDEAVRFYRDTLGMTLLFQSPFWSEFDTGETKLALHPASDENPAGSVQLGLGVEDLDRFHSEAQAAGISFTSEPRDMHGTRLARFLDPDGAEITIGGE</sequence>
<keyword evidence="3" id="KW-1185">Reference proteome</keyword>
<organism evidence="2 3">
    <name type="scientific">Sphingomonas caseinilyticus</name>
    <dbReference type="NCBI Taxonomy" id="2908205"/>
    <lineage>
        <taxon>Bacteria</taxon>
        <taxon>Pseudomonadati</taxon>
        <taxon>Pseudomonadota</taxon>
        <taxon>Alphaproteobacteria</taxon>
        <taxon>Sphingomonadales</taxon>
        <taxon>Sphingomonadaceae</taxon>
        <taxon>Sphingomonas</taxon>
    </lineage>
</organism>
<evidence type="ECO:0000259" key="1">
    <source>
        <dbReference type="PROSITE" id="PS51819"/>
    </source>
</evidence>
<evidence type="ECO:0000313" key="2">
    <source>
        <dbReference type="EMBL" id="MCL6698376.1"/>
    </source>
</evidence>